<sequence>MQSRLHDSAGWLTRMVSLGVEKGGGWAGEGRRGGSGDSGRLRGKEGKDSLEGKDLQRPLLCDIEEASGVSGGADGEGGRGAQLELQEEQVKSEEEKERESGDKRRQGGGGEEAFETPSRPAQGFRGEEFAPGSAFRSSSMDERIAFHRYQSRTGSQETERTTRLMRLQGEDGGRRVRHDSREPSLPSPTRELLETGEWEEVDTEGHERERSMRGRDRRLATAFRRTGTTPAFSDSQGSTRRSAQVSHPHPAATSPIPFARSNPALQRANTGAVALPPFARRDSPGSTTRGRGRGGTTTFARTGSSASIASGGGGGSGLPGSATRRRDVNPKIEALLRATDLLEGGEWSGTSAPPQSGGVRGARDPVHLGGTMPSQQYPSMPSQSGSPLGESPTEEVFLGPGMRHSAASDGDELVQQQHGPGRRDGGGSVQDSAIGASLLGAAGSRVMSLEGHQLESEKETEEGVRPLRRTRTEERSLHGMGLGGGGEDIGGPSTAAKMPQGKPPPAPGTSPKKKGYFRQDSAPMSHGSSPSVSPGSRAPFCQPRQGTAPPVERDREAQNEQTQQRGDGGGKDETKTEIARAFLSHFAPSFRNLPTDQERRSVPVSPDKGGEGGALPSLRLSVSPGLGLDLWGWGVCLDELVEGAAMLRSAAAASCGGDAERAAGVRDMIRESLGRAVERLQMEMDALDSIAASAETGGAAQSAKQKGKPPCPPST</sequence>
<feature type="compositionally biased region" description="Low complexity" evidence="1">
    <location>
        <begin position="373"/>
        <end position="387"/>
    </location>
</feature>
<dbReference type="EMBL" id="CDMZ01004122">
    <property type="protein sequence ID" value="CEM48710.1"/>
    <property type="molecule type" value="Genomic_DNA"/>
</dbReference>
<feature type="compositionally biased region" description="Low complexity" evidence="1">
    <location>
        <begin position="432"/>
        <end position="444"/>
    </location>
</feature>
<evidence type="ECO:0000313" key="2">
    <source>
        <dbReference type="EMBL" id="CEM48710.1"/>
    </source>
</evidence>
<feature type="compositionally biased region" description="Polar residues" evidence="1">
    <location>
        <begin position="226"/>
        <end position="245"/>
    </location>
</feature>
<feature type="region of interest" description="Disordered" evidence="1">
    <location>
        <begin position="693"/>
        <end position="715"/>
    </location>
</feature>
<name>A0A0G4HW67_9ALVE</name>
<feature type="region of interest" description="Disordered" evidence="1">
    <location>
        <begin position="586"/>
        <end position="616"/>
    </location>
</feature>
<gene>
    <name evidence="2" type="ORF">Cvel_32550</name>
</gene>
<reference evidence="2" key="1">
    <citation type="submission" date="2014-11" db="EMBL/GenBank/DDBJ databases">
        <authorList>
            <person name="Otto D Thomas"/>
            <person name="Naeem Raeece"/>
        </authorList>
    </citation>
    <scope>NUCLEOTIDE SEQUENCE</scope>
</reference>
<accession>A0A0G4HW67</accession>
<dbReference type="VEuPathDB" id="CryptoDB:Cvel_32550"/>
<feature type="compositionally biased region" description="Basic and acidic residues" evidence="1">
    <location>
        <begin position="29"/>
        <end position="56"/>
    </location>
</feature>
<feature type="compositionally biased region" description="Low complexity" evidence="1">
    <location>
        <begin position="296"/>
        <end position="309"/>
    </location>
</feature>
<organism evidence="2">
    <name type="scientific">Chromera velia CCMP2878</name>
    <dbReference type="NCBI Taxonomy" id="1169474"/>
    <lineage>
        <taxon>Eukaryota</taxon>
        <taxon>Sar</taxon>
        <taxon>Alveolata</taxon>
        <taxon>Colpodellida</taxon>
        <taxon>Chromeraceae</taxon>
        <taxon>Chromera</taxon>
    </lineage>
</organism>
<feature type="compositionally biased region" description="Gly residues" evidence="1">
    <location>
        <begin position="480"/>
        <end position="489"/>
    </location>
</feature>
<feature type="compositionally biased region" description="Gly residues" evidence="1">
    <location>
        <begin position="69"/>
        <end position="80"/>
    </location>
</feature>
<feature type="compositionally biased region" description="Low complexity" evidence="1">
    <location>
        <begin position="521"/>
        <end position="539"/>
    </location>
</feature>
<feature type="region of interest" description="Disordered" evidence="1">
    <location>
        <begin position="21"/>
        <end position="573"/>
    </location>
</feature>
<proteinExistence type="predicted"/>
<feature type="compositionally biased region" description="Basic and acidic residues" evidence="1">
    <location>
        <begin position="157"/>
        <end position="182"/>
    </location>
</feature>
<feature type="compositionally biased region" description="Basic and acidic residues" evidence="1">
    <location>
        <begin position="203"/>
        <end position="219"/>
    </location>
</feature>
<protein>
    <submittedName>
        <fullName evidence="2">Uncharacterized protein</fullName>
    </submittedName>
</protein>
<evidence type="ECO:0000256" key="1">
    <source>
        <dbReference type="SAM" id="MobiDB-lite"/>
    </source>
</evidence>
<feature type="compositionally biased region" description="Basic and acidic residues" evidence="1">
    <location>
        <begin position="88"/>
        <end position="105"/>
    </location>
</feature>
<feature type="compositionally biased region" description="Basic and acidic residues" evidence="1">
    <location>
        <begin position="452"/>
        <end position="477"/>
    </location>
</feature>
<dbReference type="AlphaFoldDB" id="A0A0G4HW67"/>